<evidence type="ECO:0000313" key="1">
    <source>
        <dbReference type="EMBL" id="JAH86429.1"/>
    </source>
</evidence>
<reference evidence="1" key="1">
    <citation type="submission" date="2014-11" db="EMBL/GenBank/DDBJ databases">
        <authorList>
            <person name="Amaro Gonzalez C."/>
        </authorList>
    </citation>
    <scope>NUCLEOTIDE SEQUENCE</scope>
</reference>
<proteinExistence type="predicted"/>
<name>A0A0E9W7T1_ANGAN</name>
<organism evidence="1">
    <name type="scientific">Anguilla anguilla</name>
    <name type="common">European freshwater eel</name>
    <name type="synonym">Muraena anguilla</name>
    <dbReference type="NCBI Taxonomy" id="7936"/>
    <lineage>
        <taxon>Eukaryota</taxon>
        <taxon>Metazoa</taxon>
        <taxon>Chordata</taxon>
        <taxon>Craniata</taxon>
        <taxon>Vertebrata</taxon>
        <taxon>Euteleostomi</taxon>
        <taxon>Actinopterygii</taxon>
        <taxon>Neopterygii</taxon>
        <taxon>Teleostei</taxon>
        <taxon>Anguilliformes</taxon>
        <taxon>Anguillidae</taxon>
        <taxon>Anguilla</taxon>
    </lineage>
</organism>
<accession>A0A0E9W7T1</accession>
<protein>
    <submittedName>
        <fullName evidence="1">Uncharacterized protein</fullName>
    </submittedName>
</protein>
<reference evidence="1" key="2">
    <citation type="journal article" date="2015" name="Fish Shellfish Immunol.">
        <title>Early steps in the European eel (Anguilla anguilla)-Vibrio vulnificus interaction in the gills: Role of the RtxA13 toxin.</title>
        <authorList>
            <person name="Callol A."/>
            <person name="Pajuelo D."/>
            <person name="Ebbesson L."/>
            <person name="Teles M."/>
            <person name="MacKenzie S."/>
            <person name="Amaro C."/>
        </authorList>
    </citation>
    <scope>NUCLEOTIDE SEQUENCE</scope>
</reference>
<dbReference type="EMBL" id="GBXM01022148">
    <property type="protein sequence ID" value="JAH86429.1"/>
    <property type="molecule type" value="Transcribed_RNA"/>
</dbReference>
<sequence>MRGQGSSGALWICSPLTSAESPPVLTTQAVRLLCTVDGSPLFSRSRQK</sequence>
<dbReference type="AlphaFoldDB" id="A0A0E9W7T1"/>